<dbReference type="Pfam" id="PF00246">
    <property type="entry name" value="Peptidase_M14"/>
    <property type="match status" value="1"/>
</dbReference>
<comment type="caution">
    <text evidence="1">Lacks conserved residue(s) required for the propagation of feature annotation.</text>
</comment>
<dbReference type="Proteomes" id="UP000184222">
    <property type="component" value="Chromosome"/>
</dbReference>
<dbReference type="STRING" id="573570.F7310_00745"/>
<sequence>MMSENYHIGTPGEKWGSQEKQQWLNEQGKKRSYNEEAEQKILALTSNFDVDVYHKLEYSVGSYKLYALKTKNWDASKPSILVTGGVHGYETSGVQGAISFAQTRALEFAKDFNIVILPCLSPWGYETINRWNPNAVDPNRSFYLDSGCQESVAAMKYVYSLNQDFIMHIDLHETTDTDDSEFRPALAAREGIFIDKWGIPDGFYLVANSNRPHHEFQNYIIDAVAKVTHIAPTDPDISILGDDTIKNGVMVCDSDKEKLCMSLSNAEYTTTTEVYPDSPKTNPQECILAQVEAIAAGIEYIKKNK</sequence>
<dbReference type="CDD" id="cd06231">
    <property type="entry name" value="M14_REP34-like"/>
    <property type="match status" value="1"/>
</dbReference>
<feature type="region of interest" description="Disordered" evidence="2">
    <location>
        <begin position="1"/>
        <end position="20"/>
    </location>
</feature>
<evidence type="ECO:0000256" key="1">
    <source>
        <dbReference type="PROSITE-ProRule" id="PRU01379"/>
    </source>
</evidence>
<accession>A0A1L4BQ40</accession>
<gene>
    <name evidence="4" type="ORF">F7310_00745</name>
</gene>
<proteinExistence type="inferred from homology"/>
<comment type="similarity">
    <text evidence="1">Belongs to the peptidase M14 family.</text>
</comment>
<feature type="domain" description="Peptidase M14" evidence="3">
    <location>
        <begin position="29"/>
        <end position="305"/>
    </location>
</feature>
<dbReference type="SUPFAM" id="SSF53187">
    <property type="entry name" value="Zn-dependent exopeptidases"/>
    <property type="match status" value="1"/>
</dbReference>
<evidence type="ECO:0000259" key="3">
    <source>
        <dbReference type="PROSITE" id="PS52035"/>
    </source>
</evidence>
<reference evidence="4 5" key="1">
    <citation type="journal article" date="2016" name="Appl. Environ. Microbiol.">
        <title>Whole genome relationships among Francisella bacteria of diverse origin define new species and provide specific regions for detection.</title>
        <authorList>
            <person name="Challacombe J.F."/>
            <person name="Petersen J.M."/>
            <person name="Gallegos-Graves V."/>
            <person name="Hodge D."/>
            <person name="Pillai S."/>
            <person name="Kuske C.R."/>
        </authorList>
    </citation>
    <scope>NUCLEOTIDE SEQUENCE [LARGE SCALE GENOMIC DNA]</scope>
    <source>
        <strain evidence="5">TX07-7310</strain>
    </source>
</reference>
<dbReference type="PROSITE" id="PS52035">
    <property type="entry name" value="PEPTIDASE_M14"/>
    <property type="match status" value="1"/>
</dbReference>
<dbReference type="GO" id="GO:0006508">
    <property type="term" value="P:proteolysis"/>
    <property type="evidence" value="ECO:0007669"/>
    <property type="project" value="InterPro"/>
</dbReference>
<evidence type="ECO:0000313" key="4">
    <source>
        <dbReference type="EMBL" id="API85970.1"/>
    </source>
</evidence>
<keyword evidence="5" id="KW-1185">Reference proteome</keyword>
<protein>
    <submittedName>
        <fullName evidence="4">Peptidase</fullName>
    </submittedName>
</protein>
<dbReference type="EMBL" id="CP016796">
    <property type="protein sequence ID" value="API85970.1"/>
    <property type="molecule type" value="Genomic_DNA"/>
</dbReference>
<dbReference type="AlphaFoldDB" id="A0A1L4BQ40"/>
<dbReference type="KEGG" id="frx:F7310_00745"/>
<name>A0A1L4BQ40_9GAMM</name>
<dbReference type="GO" id="GO:0008270">
    <property type="term" value="F:zinc ion binding"/>
    <property type="evidence" value="ECO:0007669"/>
    <property type="project" value="InterPro"/>
</dbReference>
<evidence type="ECO:0000313" key="5">
    <source>
        <dbReference type="Proteomes" id="UP000184222"/>
    </source>
</evidence>
<dbReference type="Gene3D" id="3.40.630.10">
    <property type="entry name" value="Zn peptidases"/>
    <property type="match status" value="1"/>
</dbReference>
<evidence type="ECO:0000256" key="2">
    <source>
        <dbReference type="SAM" id="MobiDB-lite"/>
    </source>
</evidence>
<dbReference type="InterPro" id="IPR000834">
    <property type="entry name" value="Peptidase_M14"/>
</dbReference>
<organism evidence="4 5">
    <name type="scientific">Francisella uliginis</name>
    <dbReference type="NCBI Taxonomy" id="573570"/>
    <lineage>
        <taxon>Bacteria</taxon>
        <taxon>Pseudomonadati</taxon>
        <taxon>Pseudomonadota</taxon>
        <taxon>Gammaproteobacteria</taxon>
        <taxon>Thiotrichales</taxon>
        <taxon>Francisellaceae</taxon>
        <taxon>Francisella</taxon>
    </lineage>
</organism>
<dbReference type="GO" id="GO:0004181">
    <property type="term" value="F:metallocarboxypeptidase activity"/>
    <property type="evidence" value="ECO:0007669"/>
    <property type="project" value="InterPro"/>
</dbReference>